<keyword evidence="5" id="KW-0547">Nucleotide-binding</keyword>
<organism evidence="11 12">
    <name type="scientific">Citrobacter koseri</name>
    <name type="common">Citrobacter diversus</name>
    <dbReference type="NCBI Taxonomy" id="545"/>
    <lineage>
        <taxon>Bacteria</taxon>
        <taxon>Pseudomonadati</taxon>
        <taxon>Pseudomonadota</taxon>
        <taxon>Gammaproteobacteria</taxon>
        <taxon>Enterobacterales</taxon>
        <taxon>Enterobacteriaceae</taxon>
        <taxon>Citrobacter</taxon>
    </lineage>
</organism>
<evidence type="ECO:0000256" key="1">
    <source>
        <dbReference type="ARBA" id="ARBA00005171"/>
    </source>
</evidence>
<evidence type="ECO:0000313" key="12">
    <source>
        <dbReference type="Proteomes" id="UP000251584"/>
    </source>
</evidence>
<accession>A0A2X2WPM5</accession>
<dbReference type="GO" id="GO:0044210">
    <property type="term" value="P:'de novo' CTP biosynthetic process"/>
    <property type="evidence" value="ECO:0007669"/>
    <property type="project" value="UniProtKB-UniPathway"/>
</dbReference>
<evidence type="ECO:0000256" key="9">
    <source>
        <dbReference type="ARBA" id="ARBA00047781"/>
    </source>
</evidence>
<keyword evidence="4 11" id="KW-0436">Ligase</keyword>
<evidence type="ECO:0000256" key="2">
    <source>
        <dbReference type="ARBA" id="ARBA00007533"/>
    </source>
</evidence>
<reference evidence="11 12" key="1">
    <citation type="submission" date="2018-06" db="EMBL/GenBank/DDBJ databases">
        <authorList>
            <consortium name="Pathogen Informatics"/>
            <person name="Doyle S."/>
        </authorList>
    </citation>
    <scope>NUCLEOTIDE SEQUENCE [LARGE SCALE GENOMIC DNA]</scope>
    <source>
        <strain evidence="11 12">NCTC10786</strain>
    </source>
</reference>
<keyword evidence="8" id="KW-0665">Pyrimidine biosynthesis</keyword>
<proteinExistence type="inferred from homology"/>
<evidence type="ECO:0000256" key="6">
    <source>
        <dbReference type="ARBA" id="ARBA00022840"/>
    </source>
</evidence>
<dbReference type="PROSITE" id="PS51273">
    <property type="entry name" value="GATASE_TYPE_1"/>
    <property type="match status" value="1"/>
</dbReference>
<dbReference type="Proteomes" id="UP000251584">
    <property type="component" value="Unassembled WGS sequence"/>
</dbReference>
<dbReference type="GO" id="GO:0042802">
    <property type="term" value="F:identical protein binding"/>
    <property type="evidence" value="ECO:0007669"/>
    <property type="project" value="TreeGrafter"/>
</dbReference>
<evidence type="ECO:0000256" key="5">
    <source>
        <dbReference type="ARBA" id="ARBA00022741"/>
    </source>
</evidence>
<dbReference type="Pfam" id="PF00117">
    <property type="entry name" value="GATase"/>
    <property type="match status" value="1"/>
</dbReference>
<dbReference type="AlphaFoldDB" id="A0A2X2WPM5"/>
<gene>
    <name evidence="11" type="primary">pyrG_3</name>
    <name evidence="11" type="ORF">NCTC10786_06489</name>
</gene>
<dbReference type="EC" id="6.3.4.2" evidence="3"/>
<evidence type="ECO:0000256" key="4">
    <source>
        <dbReference type="ARBA" id="ARBA00022598"/>
    </source>
</evidence>
<sequence>MALKVRVATARYARENNIPYLGICLGMQVALIEFARNVAGMENANSTEFVPDCKYLLWR</sequence>
<evidence type="ECO:0000259" key="10">
    <source>
        <dbReference type="Pfam" id="PF00117"/>
    </source>
</evidence>
<protein>
    <recommendedName>
        <fullName evidence="3">CTP synthase (glutamine hydrolyzing)</fullName>
        <ecNumber evidence="3">6.3.4.2</ecNumber>
    </recommendedName>
</protein>
<dbReference type="InterPro" id="IPR029062">
    <property type="entry name" value="Class_I_gatase-like"/>
</dbReference>
<evidence type="ECO:0000313" key="11">
    <source>
        <dbReference type="EMBL" id="SQB42394.1"/>
    </source>
</evidence>
<keyword evidence="6" id="KW-0067">ATP-binding</keyword>
<dbReference type="InterPro" id="IPR004468">
    <property type="entry name" value="CTP_synthase"/>
</dbReference>
<dbReference type="UniPathway" id="UPA00159">
    <property type="reaction ID" value="UER00277"/>
</dbReference>
<dbReference type="GO" id="GO:0005524">
    <property type="term" value="F:ATP binding"/>
    <property type="evidence" value="ECO:0007669"/>
    <property type="project" value="UniProtKB-KW"/>
</dbReference>
<dbReference type="GO" id="GO:0005829">
    <property type="term" value="C:cytosol"/>
    <property type="evidence" value="ECO:0007669"/>
    <property type="project" value="TreeGrafter"/>
</dbReference>
<feature type="domain" description="Glutamine amidotransferase" evidence="10">
    <location>
        <begin position="6"/>
        <end position="42"/>
    </location>
</feature>
<dbReference type="PANTHER" id="PTHR11550:SF0">
    <property type="entry name" value="CTP SYNTHASE-RELATED"/>
    <property type="match status" value="1"/>
</dbReference>
<dbReference type="PANTHER" id="PTHR11550">
    <property type="entry name" value="CTP SYNTHASE"/>
    <property type="match status" value="1"/>
</dbReference>
<comment type="pathway">
    <text evidence="1">Pyrimidine metabolism; CTP biosynthesis via de novo pathway; CTP from UDP: step 2/2.</text>
</comment>
<dbReference type="GO" id="GO:0003883">
    <property type="term" value="F:CTP synthase activity"/>
    <property type="evidence" value="ECO:0007669"/>
    <property type="project" value="UniProtKB-EC"/>
</dbReference>
<dbReference type="Gene3D" id="3.40.50.880">
    <property type="match status" value="1"/>
</dbReference>
<comment type="catalytic activity">
    <reaction evidence="9">
        <text>UTP + L-glutamine + ATP + H2O = CTP + L-glutamate + ADP + phosphate + 2 H(+)</text>
        <dbReference type="Rhea" id="RHEA:26426"/>
        <dbReference type="ChEBI" id="CHEBI:15377"/>
        <dbReference type="ChEBI" id="CHEBI:15378"/>
        <dbReference type="ChEBI" id="CHEBI:29985"/>
        <dbReference type="ChEBI" id="CHEBI:30616"/>
        <dbReference type="ChEBI" id="CHEBI:37563"/>
        <dbReference type="ChEBI" id="CHEBI:43474"/>
        <dbReference type="ChEBI" id="CHEBI:46398"/>
        <dbReference type="ChEBI" id="CHEBI:58359"/>
        <dbReference type="ChEBI" id="CHEBI:456216"/>
        <dbReference type="EC" id="6.3.4.2"/>
    </reaction>
</comment>
<evidence type="ECO:0000256" key="3">
    <source>
        <dbReference type="ARBA" id="ARBA00012291"/>
    </source>
</evidence>
<evidence type="ECO:0000256" key="8">
    <source>
        <dbReference type="ARBA" id="ARBA00022975"/>
    </source>
</evidence>
<comment type="similarity">
    <text evidence="2">Belongs to the CTP synthase family.</text>
</comment>
<name>A0A2X2WPM5_CITKO</name>
<dbReference type="GO" id="GO:0019856">
    <property type="term" value="P:pyrimidine nucleobase biosynthetic process"/>
    <property type="evidence" value="ECO:0007669"/>
    <property type="project" value="TreeGrafter"/>
</dbReference>
<dbReference type="InterPro" id="IPR017926">
    <property type="entry name" value="GATASE"/>
</dbReference>
<evidence type="ECO:0000256" key="7">
    <source>
        <dbReference type="ARBA" id="ARBA00022962"/>
    </source>
</evidence>
<dbReference type="EMBL" id="UAVY01000011">
    <property type="protein sequence ID" value="SQB42394.1"/>
    <property type="molecule type" value="Genomic_DNA"/>
</dbReference>
<keyword evidence="7" id="KW-0315">Glutamine amidotransferase</keyword>
<dbReference type="SUPFAM" id="SSF52317">
    <property type="entry name" value="Class I glutamine amidotransferase-like"/>
    <property type="match status" value="1"/>
</dbReference>